<feature type="domain" description="Exocyst complex component Sec8 N-terminal" evidence="6">
    <location>
        <begin position="130"/>
        <end position="251"/>
    </location>
</feature>
<protein>
    <recommendedName>
        <fullName evidence="4">Exocyst complex component Sec8</fullName>
    </recommendedName>
</protein>
<evidence type="ECO:0000313" key="8">
    <source>
        <dbReference type="EMBL" id="GJJ09872.1"/>
    </source>
</evidence>
<dbReference type="GO" id="GO:0006612">
    <property type="term" value="P:protein targeting to membrane"/>
    <property type="evidence" value="ECO:0007669"/>
    <property type="project" value="UniProtKB-UniRule"/>
</dbReference>
<evidence type="ECO:0000256" key="2">
    <source>
        <dbReference type="ARBA" id="ARBA00022483"/>
    </source>
</evidence>
<dbReference type="GO" id="GO:0006893">
    <property type="term" value="P:Golgi to plasma membrane transport"/>
    <property type="evidence" value="ECO:0007669"/>
    <property type="project" value="TreeGrafter"/>
</dbReference>
<dbReference type="GO" id="GO:0006904">
    <property type="term" value="P:vesicle docking involved in exocytosis"/>
    <property type="evidence" value="ECO:0007669"/>
    <property type="project" value="InterPro"/>
</dbReference>
<keyword evidence="3 4" id="KW-0653">Protein transport</keyword>
<dbReference type="AlphaFoldDB" id="A0AAV5A5K9"/>
<keyword evidence="2 4" id="KW-0268">Exocytosis</keyword>
<proteinExistence type="inferred from homology"/>
<evidence type="ECO:0000256" key="1">
    <source>
        <dbReference type="ARBA" id="ARBA00022448"/>
    </source>
</evidence>
<organism evidence="8 9">
    <name type="scientific">Clathrus columnatus</name>
    <dbReference type="NCBI Taxonomy" id="1419009"/>
    <lineage>
        <taxon>Eukaryota</taxon>
        <taxon>Fungi</taxon>
        <taxon>Dikarya</taxon>
        <taxon>Basidiomycota</taxon>
        <taxon>Agaricomycotina</taxon>
        <taxon>Agaricomycetes</taxon>
        <taxon>Phallomycetidae</taxon>
        <taxon>Phallales</taxon>
        <taxon>Clathraceae</taxon>
        <taxon>Clathrus</taxon>
    </lineage>
</organism>
<evidence type="ECO:0000259" key="6">
    <source>
        <dbReference type="Pfam" id="PF04048"/>
    </source>
</evidence>
<dbReference type="InterPro" id="IPR039682">
    <property type="entry name" value="Sec8/EXOC4"/>
</dbReference>
<dbReference type="Pfam" id="PF20652">
    <property type="entry name" value="Sec8_C"/>
    <property type="match status" value="1"/>
</dbReference>
<dbReference type="EMBL" id="BPWL01000004">
    <property type="protein sequence ID" value="GJJ09872.1"/>
    <property type="molecule type" value="Genomic_DNA"/>
</dbReference>
<feature type="compositionally biased region" description="Basic and acidic residues" evidence="5">
    <location>
        <begin position="71"/>
        <end position="88"/>
    </location>
</feature>
<feature type="domain" description="Exocyst complex component Sec8 middle helical bundle" evidence="7">
    <location>
        <begin position="435"/>
        <end position="719"/>
    </location>
</feature>
<dbReference type="GO" id="GO:0090522">
    <property type="term" value="P:vesicle tethering involved in exocytosis"/>
    <property type="evidence" value="ECO:0007669"/>
    <property type="project" value="UniProtKB-UniRule"/>
</dbReference>
<dbReference type="Proteomes" id="UP001050691">
    <property type="component" value="Unassembled WGS sequence"/>
</dbReference>
<dbReference type="InterPro" id="IPR007191">
    <property type="entry name" value="Sec8_exocyst_N"/>
</dbReference>
<gene>
    <name evidence="8" type="ORF">Clacol_004096</name>
</gene>
<evidence type="ECO:0000256" key="5">
    <source>
        <dbReference type="SAM" id="MobiDB-lite"/>
    </source>
</evidence>
<name>A0AAV5A5K9_9AGAM</name>
<comment type="similarity">
    <text evidence="4">Belongs to the SEC8 family.</text>
</comment>
<feature type="region of interest" description="Disordered" evidence="5">
    <location>
        <begin position="1"/>
        <end position="46"/>
    </location>
</feature>
<sequence>MSRLGTPNNGRRPKPQVAAVGLPSSPLPDSLVAGRRRLPQEEGAGEILLTPVERTAISAFQSAARAVINGDNERARERERELSEEKERQRRLRDKLQSPRPNGKSRAGDIDGVLNLTHYLYNLNLMSLAILDQLSEEWGSFLDPEFNPVDSALWLLENASDQQFESFQVVKSSLEKTLKGTVENHHQSFAEALPRHASLLTSLTTTQTQISSLRTALQEAREALGTKRADLVQLWSRGQTVEEMLGLLNQMYVRFPVAACKPVAQATISSEYLKSVPDTLESLMTEKRLLQAAVLLVRSLKTIKKPDMLEIGAMTDLRSYLLGQETALKEILVEELHAHLYLKTFWCESRWVAYTPGQRTFSVVEYEKNIPVSDIADPSFLPSSSKPQRLSRFLNDLLVRSNVAPVDVTEESTVPRTLIPSSSSISIAGPSTLHNPESDSFSYLETLLESLAILGQLGNALDIVSQRLPLEIHTLFENTVEEVSERAELNKRTTLLTPGPTGAGRPTSIFNGSQQISLSSLRFTSLESGVKPADQETLRDMFWTLYSKLDAVLQGLRAVFEVSNRIGSRRDFKDTNGNKTGAIFPLNELWYSVQSEIQTLLRDYLVDEERGLTAGRNSLKSINEVLREGRIIRDKSKFVFRFSDSDTKSMMRALKRHEEELTRVLKDTVPGLVQGNSEQAIQASLSSIGADDHFSEASHHRVLIKPDAFHINALFQPTLAFLRRVSEVVPNGTEAARSSSAFMDEFVLNVYLPQLEEKVQALFQSTVSDPDAFQPSSTIIDSSSQLLVKVGGPKELLASQPHSASFKAILQLTALINSLCYMLHSMPYHRENYSRLVLGIIIQFYQSCSDFFRDLVSRPVIGQGQGTGAQVLTSATWAQRPEITACLSAMYSNLVEEPKKRQNLCRQEARIELSLLGGEAIAFEDLLMPTRKLKSLGHLYYSVVWFIERLNALKVLSEEATSPISGPVDTPIVQSTRPPFSPVVPNIPSQQDPEGTLQLPLTKAMALRFDALLKTYEQLAEMIIFTIRTDIRCRAIHYLQLSLQRSNYELEKEPVEPDPHIVELNIEIGKCDDAAVASLPEQERLFVFEGLGALMEQVLISGSKYIKFVNENGVKKILRNVISLQQNLKTLTAGQGNTGLERAKMFYGLYSISPADMLKGIKENKPMFTFDEYRSMLNFQCGVDQSIRDPGSIQAKDPNYNAYLNQLHGLAVGDISDDS</sequence>
<accession>A0AAV5A5K9</accession>
<comment type="function">
    <text evidence="4">Component of the exocyst complex involved in the docking of exocytic vesicles with fusion sites on the plasma membrane.</text>
</comment>
<dbReference type="PANTHER" id="PTHR14146:SF0">
    <property type="entry name" value="EXOCYST COMPLEX COMPONENT 4"/>
    <property type="match status" value="1"/>
</dbReference>
<dbReference type="PANTHER" id="PTHR14146">
    <property type="entry name" value="EXOCYST COMPLEX COMPONENT 4"/>
    <property type="match status" value="1"/>
</dbReference>
<evidence type="ECO:0000256" key="3">
    <source>
        <dbReference type="ARBA" id="ARBA00022927"/>
    </source>
</evidence>
<keyword evidence="9" id="KW-1185">Reference proteome</keyword>
<evidence type="ECO:0000256" key="4">
    <source>
        <dbReference type="RuleBase" id="RU367079"/>
    </source>
</evidence>
<evidence type="ECO:0000259" key="7">
    <source>
        <dbReference type="Pfam" id="PF20652"/>
    </source>
</evidence>
<keyword evidence="1 4" id="KW-0813">Transport</keyword>
<feature type="region of interest" description="Disordered" evidence="5">
    <location>
        <begin position="71"/>
        <end position="109"/>
    </location>
</feature>
<dbReference type="InterPro" id="IPR048630">
    <property type="entry name" value="Sec8_M"/>
</dbReference>
<evidence type="ECO:0000313" key="9">
    <source>
        <dbReference type="Proteomes" id="UP001050691"/>
    </source>
</evidence>
<dbReference type="GO" id="GO:0015031">
    <property type="term" value="P:protein transport"/>
    <property type="evidence" value="ECO:0007669"/>
    <property type="project" value="UniProtKB-KW"/>
</dbReference>
<comment type="caution">
    <text evidence="8">The sequence shown here is derived from an EMBL/GenBank/DDBJ whole genome shotgun (WGS) entry which is preliminary data.</text>
</comment>
<dbReference type="GO" id="GO:0000145">
    <property type="term" value="C:exocyst"/>
    <property type="evidence" value="ECO:0007669"/>
    <property type="project" value="UniProtKB-UniRule"/>
</dbReference>
<reference evidence="8" key="1">
    <citation type="submission" date="2021-10" db="EMBL/GenBank/DDBJ databases">
        <title>De novo Genome Assembly of Clathrus columnatus (Basidiomycota, Fungi) Using Illumina and Nanopore Sequence Data.</title>
        <authorList>
            <person name="Ogiso-Tanaka E."/>
            <person name="Itagaki H."/>
            <person name="Hosoya T."/>
            <person name="Hosaka K."/>
        </authorList>
    </citation>
    <scope>NUCLEOTIDE SEQUENCE</scope>
    <source>
        <strain evidence="8">MO-923</strain>
    </source>
</reference>
<dbReference type="Pfam" id="PF04048">
    <property type="entry name" value="Sec8_N"/>
    <property type="match status" value="1"/>
</dbReference>